<reference evidence="2" key="2">
    <citation type="submission" date="2021-02" db="EMBL/GenBank/DDBJ databases">
        <authorList>
            <person name="Kimball J.A."/>
            <person name="Haas M.W."/>
            <person name="Macchietto M."/>
            <person name="Kono T."/>
            <person name="Duquette J."/>
            <person name="Shao M."/>
        </authorList>
    </citation>
    <scope>NUCLEOTIDE SEQUENCE</scope>
    <source>
        <tissue evidence="2">Fresh leaf tissue</tissue>
    </source>
</reference>
<evidence type="ECO:0000313" key="2">
    <source>
        <dbReference type="EMBL" id="KAG8076799.1"/>
    </source>
</evidence>
<dbReference type="PANTHER" id="PTHR33063:SF13">
    <property type="entry name" value="OS02G0583500 PROTEIN"/>
    <property type="match status" value="1"/>
</dbReference>
<comment type="caution">
    <text evidence="2">The sequence shown here is derived from an EMBL/GenBank/DDBJ whole genome shotgun (WGS) entry which is preliminary data.</text>
</comment>
<dbReference type="OrthoDB" id="693320at2759"/>
<keyword evidence="1" id="KW-0175">Coiled coil</keyword>
<evidence type="ECO:0000256" key="1">
    <source>
        <dbReference type="SAM" id="Coils"/>
    </source>
</evidence>
<feature type="coiled-coil region" evidence="1">
    <location>
        <begin position="73"/>
        <end position="114"/>
    </location>
</feature>
<dbReference type="PANTHER" id="PTHR33063">
    <property type="entry name" value="OS02G0583500 PROTEIN"/>
    <property type="match status" value="1"/>
</dbReference>
<proteinExistence type="predicted"/>
<dbReference type="Proteomes" id="UP000729402">
    <property type="component" value="Unassembled WGS sequence"/>
</dbReference>
<organism evidence="2 3">
    <name type="scientific">Zizania palustris</name>
    <name type="common">Northern wild rice</name>
    <dbReference type="NCBI Taxonomy" id="103762"/>
    <lineage>
        <taxon>Eukaryota</taxon>
        <taxon>Viridiplantae</taxon>
        <taxon>Streptophyta</taxon>
        <taxon>Embryophyta</taxon>
        <taxon>Tracheophyta</taxon>
        <taxon>Spermatophyta</taxon>
        <taxon>Magnoliopsida</taxon>
        <taxon>Liliopsida</taxon>
        <taxon>Poales</taxon>
        <taxon>Poaceae</taxon>
        <taxon>BOP clade</taxon>
        <taxon>Oryzoideae</taxon>
        <taxon>Oryzeae</taxon>
        <taxon>Zizaniinae</taxon>
        <taxon>Zizania</taxon>
    </lineage>
</organism>
<dbReference type="AlphaFoldDB" id="A0A8J5T208"/>
<keyword evidence="3" id="KW-1185">Reference proteome</keyword>
<name>A0A8J5T208_ZIZPA</name>
<reference evidence="2" key="1">
    <citation type="journal article" date="2021" name="bioRxiv">
        <title>Whole Genome Assembly and Annotation of Northern Wild Rice, Zizania palustris L., Supports a Whole Genome Duplication in the Zizania Genus.</title>
        <authorList>
            <person name="Haas M."/>
            <person name="Kono T."/>
            <person name="Macchietto M."/>
            <person name="Millas R."/>
            <person name="McGilp L."/>
            <person name="Shao M."/>
            <person name="Duquette J."/>
            <person name="Hirsch C.N."/>
            <person name="Kimball J."/>
        </authorList>
    </citation>
    <scope>NUCLEOTIDE SEQUENCE</scope>
    <source>
        <tissue evidence="2">Fresh leaf tissue</tissue>
    </source>
</reference>
<gene>
    <name evidence="2" type="ORF">GUJ93_ZPchr0006g40612</name>
</gene>
<protein>
    <submittedName>
        <fullName evidence="2">Uncharacterized protein</fullName>
    </submittedName>
</protein>
<dbReference type="EMBL" id="JAAALK010000283">
    <property type="protein sequence ID" value="KAG8076799.1"/>
    <property type="molecule type" value="Genomic_DNA"/>
</dbReference>
<sequence>MTRPVTPVIAAKFATECNIAVRNHVHILKNGSEYKKKPTLFDLFLARIRNVGIRNVQPRSSELTDLKVDKRTNAELQLIINAKHAKMDELQRQLEETEAARVRDKEEMKKQQVEMNVKIELLLRRGKLG</sequence>
<accession>A0A8J5T208</accession>
<evidence type="ECO:0000313" key="3">
    <source>
        <dbReference type="Proteomes" id="UP000729402"/>
    </source>
</evidence>